<comment type="caution">
    <text evidence="1">The sequence shown here is derived from an EMBL/GenBank/DDBJ whole genome shotgun (WGS) entry which is preliminary data.</text>
</comment>
<gene>
    <name evidence="1" type="ORF">H0266_11125</name>
</gene>
<sequence length="87" mass="10492">MKFVGLILLVLFIIWINSEITFRKGYIRIRFDRTFRRDLYVQAVLDELTKRGRQVYYESGRDFRIDGQLYTAGESLFIRHMTILEPI</sequence>
<dbReference type="AlphaFoldDB" id="A0A838CV06"/>
<evidence type="ECO:0000313" key="1">
    <source>
        <dbReference type="EMBL" id="MBA2175446.1"/>
    </source>
</evidence>
<keyword evidence="2" id="KW-1185">Reference proteome</keyword>
<dbReference type="RefSeq" id="WP_181472456.1">
    <property type="nucleotide sequence ID" value="NZ_JACEFG010000002.1"/>
</dbReference>
<reference evidence="1 2" key="1">
    <citation type="journal article" date="2004" name="Extremophiles">
        <title>Halobacillus locisalis sp. nov., a halophilic bacterium isolated from a marine solar saltern of the Yellow Sea in Korea.</title>
        <authorList>
            <person name="Yoon J.H."/>
            <person name="Kang K.H."/>
            <person name="Oh T.K."/>
            <person name="Park Y.H."/>
        </authorList>
    </citation>
    <scope>NUCLEOTIDE SEQUENCE [LARGE SCALE GENOMIC DNA]</scope>
    <source>
        <strain evidence="1 2">KCTC 3788</strain>
    </source>
</reference>
<proteinExistence type="predicted"/>
<dbReference type="Proteomes" id="UP000571017">
    <property type="component" value="Unassembled WGS sequence"/>
</dbReference>
<accession>A0A838CV06</accession>
<name>A0A838CV06_9BACI</name>
<dbReference type="EMBL" id="JACEFG010000002">
    <property type="protein sequence ID" value="MBA2175446.1"/>
    <property type="molecule type" value="Genomic_DNA"/>
</dbReference>
<protein>
    <submittedName>
        <fullName evidence="1">Uncharacterized protein</fullName>
    </submittedName>
</protein>
<organism evidence="1 2">
    <name type="scientific">Halobacillus locisalis</name>
    <dbReference type="NCBI Taxonomy" id="220753"/>
    <lineage>
        <taxon>Bacteria</taxon>
        <taxon>Bacillati</taxon>
        <taxon>Bacillota</taxon>
        <taxon>Bacilli</taxon>
        <taxon>Bacillales</taxon>
        <taxon>Bacillaceae</taxon>
        <taxon>Halobacillus</taxon>
    </lineage>
</organism>
<evidence type="ECO:0000313" key="2">
    <source>
        <dbReference type="Proteomes" id="UP000571017"/>
    </source>
</evidence>